<protein>
    <submittedName>
        <fullName evidence="2">Uncharacterized protein</fullName>
    </submittedName>
</protein>
<gene>
    <name evidence="2" type="ORF">GCM10010246_03520</name>
</gene>
<keyword evidence="3" id="KW-1185">Reference proteome</keyword>
<dbReference type="EMBL" id="BAAASD010000001">
    <property type="protein sequence ID" value="GAA2325596.1"/>
    <property type="molecule type" value="Genomic_DNA"/>
</dbReference>
<evidence type="ECO:0000313" key="2">
    <source>
        <dbReference type="EMBL" id="GAA2325596.1"/>
    </source>
</evidence>
<organism evidence="2 3">
    <name type="scientific">Streptomyces cuspidosporus</name>
    <dbReference type="NCBI Taxonomy" id="66882"/>
    <lineage>
        <taxon>Bacteria</taxon>
        <taxon>Bacillati</taxon>
        <taxon>Actinomycetota</taxon>
        <taxon>Actinomycetes</taxon>
        <taxon>Kitasatosporales</taxon>
        <taxon>Streptomycetaceae</taxon>
        <taxon>Streptomyces</taxon>
    </lineage>
</organism>
<accession>A0ABN3FAI0</accession>
<comment type="caution">
    <text evidence="2">The sequence shown here is derived from an EMBL/GenBank/DDBJ whole genome shotgun (WGS) entry which is preliminary data.</text>
</comment>
<proteinExistence type="predicted"/>
<feature type="region of interest" description="Disordered" evidence="1">
    <location>
        <begin position="1"/>
        <end position="25"/>
    </location>
</feature>
<evidence type="ECO:0000256" key="1">
    <source>
        <dbReference type="SAM" id="MobiDB-lite"/>
    </source>
</evidence>
<sequence>MIHGGSVPASGHFTRSDIDPAGPRPAYKITTYGRSTREQCSHLVLTWAPTGDATRWERFASGLTGQGLPAGIAVVDWTPPLLWTAGYVALPHDRRRLARPAVLPAALISPSLAPPADSLPIHTVVQPLPPP</sequence>
<evidence type="ECO:0000313" key="3">
    <source>
        <dbReference type="Proteomes" id="UP001500253"/>
    </source>
</evidence>
<dbReference type="Proteomes" id="UP001500253">
    <property type="component" value="Unassembled WGS sequence"/>
</dbReference>
<name>A0ABN3FAI0_9ACTN</name>
<reference evidence="2 3" key="1">
    <citation type="journal article" date="2019" name="Int. J. Syst. Evol. Microbiol.">
        <title>The Global Catalogue of Microorganisms (GCM) 10K type strain sequencing project: providing services to taxonomists for standard genome sequencing and annotation.</title>
        <authorList>
            <consortium name="The Broad Institute Genomics Platform"/>
            <consortium name="The Broad Institute Genome Sequencing Center for Infectious Disease"/>
            <person name="Wu L."/>
            <person name="Ma J."/>
        </authorList>
    </citation>
    <scope>NUCLEOTIDE SEQUENCE [LARGE SCALE GENOMIC DNA]</scope>
    <source>
        <strain evidence="2 3">JCM 4316</strain>
    </source>
</reference>